<evidence type="ECO:0000313" key="9">
    <source>
        <dbReference type="Proteomes" id="UP001276659"/>
    </source>
</evidence>
<gene>
    <name evidence="8" type="ORF">OEA41_000006</name>
</gene>
<feature type="transmembrane region" description="Helical" evidence="6">
    <location>
        <begin position="219"/>
        <end position="238"/>
    </location>
</feature>
<organism evidence="8 9">
    <name type="scientific">Lepraria neglecta</name>
    <dbReference type="NCBI Taxonomy" id="209136"/>
    <lineage>
        <taxon>Eukaryota</taxon>
        <taxon>Fungi</taxon>
        <taxon>Dikarya</taxon>
        <taxon>Ascomycota</taxon>
        <taxon>Pezizomycotina</taxon>
        <taxon>Lecanoromycetes</taxon>
        <taxon>OSLEUM clade</taxon>
        <taxon>Lecanoromycetidae</taxon>
        <taxon>Lecanorales</taxon>
        <taxon>Lecanorineae</taxon>
        <taxon>Stereocaulaceae</taxon>
        <taxon>Lepraria</taxon>
    </lineage>
</organism>
<dbReference type="Proteomes" id="UP001276659">
    <property type="component" value="Unassembled WGS sequence"/>
</dbReference>
<sequence length="240" mass="26247">MAASPQSEQLSQAHLEEDRSNQLIAAVATILVLSTIFLALRLYARVLTTAERGWDEFILPVAWILVVGICATDIVLVNKAGAGRHVEFVITKDPNMLVLRGKLVYAQSWLTAVSNTLSRVSIVALYLRVFTKGITRTLSWVVVSYLINFVVAQMIAGGLECRPISALWDKDVVGAKCINFILFFKLSGVMNIIADVAIMLLPAYTVWNLHASTARKAGIGLVFLSGSLLVVSIVSRFANR</sequence>
<keyword evidence="2 6" id="KW-0812">Transmembrane</keyword>
<dbReference type="Pfam" id="PF20684">
    <property type="entry name" value="Fung_rhodopsin"/>
    <property type="match status" value="1"/>
</dbReference>
<evidence type="ECO:0000256" key="6">
    <source>
        <dbReference type="SAM" id="Phobius"/>
    </source>
</evidence>
<comment type="subcellular location">
    <subcellularLocation>
        <location evidence="1">Membrane</location>
        <topology evidence="1">Multi-pass membrane protein</topology>
    </subcellularLocation>
</comment>
<accession>A0AAD9ZFG0</accession>
<feature type="transmembrane region" description="Helical" evidence="6">
    <location>
        <begin position="23"/>
        <end position="44"/>
    </location>
</feature>
<dbReference type="EMBL" id="JASNWA010000003">
    <property type="protein sequence ID" value="KAK3177874.1"/>
    <property type="molecule type" value="Genomic_DNA"/>
</dbReference>
<dbReference type="InterPro" id="IPR052337">
    <property type="entry name" value="SAT4-like"/>
</dbReference>
<name>A0AAD9ZFG0_9LECA</name>
<protein>
    <recommendedName>
        <fullName evidence="7">Rhodopsin domain-containing protein</fullName>
    </recommendedName>
</protein>
<evidence type="ECO:0000313" key="8">
    <source>
        <dbReference type="EMBL" id="KAK3177874.1"/>
    </source>
</evidence>
<reference evidence="8" key="1">
    <citation type="submission" date="2022-11" db="EMBL/GenBank/DDBJ databases">
        <title>Chromosomal genome sequence assembly and mating type (MAT) locus characterization of the leprose asexual lichenized fungus Lepraria neglecta (Nyl.) Erichsen.</title>
        <authorList>
            <person name="Allen J.L."/>
            <person name="Pfeffer B."/>
        </authorList>
    </citation>
    <scope>NUCLEOTIDE SEQUENCE</scope>
    <source>
        <strain evidence="8">Allen 5258</strain>
    </source>
</reference>
<proteinExistence type="inferred from homology"/>
<dbReference type="PANTHER" id="PTHR33048">
    <property type="entry name" value="PTH11-LIKE INTEGRAL MEMBRANE PROTEIN (AFU_ORTHOLOGUE AFUA_5G11245)"/>
    <property type="match status" value="1"/>
</dbReference>
<dbReference type="PANTHER" id="PTHR33048:SF47">
    <property type="entry name" value="INTEGRAL MEMBRANE PROTEIN-RELATED"/>
    <property type="match status" value="1"/>
</dbReference>
<evidence type="ECO:0000256" key="4">
    <source>
        <dbReference type="ARBA" id="ARBA00023136"/>
    </source>
</evidence>
<dbReference type="AlphaFoldDB" id="A0AAD9ZFG0"/>
<evidence type="ECO:0000256" key="3">
    <source>
        <dbReference type="ARBA" id="ARBA00022989"/>
    </source>
</evidence>
<evidence type="ECO:0000256" key="2">
    <source>
        <dbReference type="ARBA" id="ARBA00022692"/>
    </source>
</evidence>
<feature type="transmembrane region" description="Helical" evidence="6">
    <location>
        <begin position="56"/>
        <end position="77"/>
    </location>
</feature>
<evidence type="ECO:0000256" key="5">
    <source>
        <dbReference type="ARBA" id="ARBA00038359"/>
    </source>
</evidence>
<evidence type="ECO:0000256" key="1">
    <source>
        <dbReference type="ARBA" id="ARBA00004141"/>
    </source>
</evidence>
<evidence type="ECO:0000259" key="7">
    <source>
        <dbReference type="Pfam" id="PF20684"/>
    </source>
</evidence>
<feature type="transmembrane region" description="Helical" evidence="6">
    <location>
        <begin position="179"/>
        <end position="207"/>
    </location>
</feature>
<dbReference type="GO" id="GO:0016020">
    <property type="term" value="C:membrane"/>
    <property type="evidence" value="ECO:0007669"/>
    <property type="project" value="UniProtKB-SubCell"/>
</dbReference>
<comment type="caution">
    <text evidence="8">The sequence shown here is derived from an EMBL/GenBank/DDBJ whole genome shotgun (WGS) entry which is preliminary data.</text>
</comment>
<feature type="transmembrane region" description="Helical" evidence="6">
    <location>
        <begin position="138"/>
        <end position="159"/>
    </location>
</feature>
<dbReference type="InterPro" id="IPR049326">
    <property type="entry name" value="Rhodopsin_dom_fungi"/>
</dbReference>
<keyword evidence="9" id="KW-1185">Reference proteome</keyword>
<keyword evidence="4 6" id="KW-0472">Membrane</keyword>
<feature type="domain" description="Rhodopsin" evidence="7">
    <location>
        <begin position="40"/>
        <end position="237"/>
    </location>
</feature>
<comment type="similarity">
    <text evidence="5">Belongs to the SAT4 family.</text>
</comment>
<keyword evidence="3 6" id="KW-1133">Transmembrane helix</keyword>